<proteinExistence type="predicted"/>
<reference evidence="2" key="1">
    <citation type="submission" date="2021-10" db="EMBL/GenBank/DDBJ databases">
        <title>Melipona bicolor Genome sequencing and assembly.</title>
        <authorList>
            <person name="Araujo N.S."/>
            <person name="Arias M.C."/>
        </authorList>
    </citation>
    <scope>NUCLEOTIDE SEQUENCE</scope>
    <source>
        <strain evidence="2">USP_2M_L1-L4_2017</strain>
        <tissue evidence="2">Whole body</tissue>
    </source>
</reference>
<dbReference type="Proteomes" id="UP001177670">
    <property type="component" value="Unassembled WGS sequence"/>
</dbReference>
<name>A0AA40FXF7_9HYME</name>
<feature type="compositionally biased region" description="Low complexity" evidence="1">
    <location>
        <begin position="63"/>
        <end position="72"/>
    </location>
</feature>
<evidence type="ECO:0000313" key="2">
    <source>
        <dbReference type="EMBL" id="KAK1126656.1"/>
    </source>
</evidence>
<feature type="compositionally biased region" description="Basic and acidic residues" evidence="1">
    <location>
        <begin position="20"/>
        <end position="30"/>
    </location>
</feature>
<gene>
    <name evidence="2" type="ORF">K0M31_004282</name>
</gene>
<comment type="caution">
    <text evidence="2">The sequence shown here is derived from an EMBL/GenBank/DDBJ whole genome shotgun (WGS) entry which is preliminary data.</text>
</comment>
<feature type="region of interest" description="Disordered" evidence="1">
    <location>
        <begin position="1"/>
        <end position="72"/>
    </location>
</feature>
<feature type="region of interest" description="Disordered" evidence="1">
    <location>
        <begin position="80"/>
        <end position="99"/>
    </location>
</feature>
<dbReference type="EMBL" id="JAHYIQ010000013">
    <property type="protein sequence ID" value="KAK1126656.1"/>
    <property type="molecule type" value="Genomic_DNA"/>
</dbReference>
<keyword evidence="3" id="KW-1185">Reference proteome</keyword>
<evidence type="ECO:0000256" key="1">
    <source>
        <dbReference type="SAM" id="MobiDB-lite"/>
    </source>
</evidence>
<evidence type="ECO:0000313" key="3">
    <source>
        <dbReference type="Proteomes" id="UP001177670"/>
    </source>
</evidence>
<organism evidence="2 3">
    <name type="scientific">Melipona bicolor</name>
    <dbReference type="NCBI Taxonomy" id="60889"/>
    <lineage>
        <taxon>Eukaryota</taxon>
        <taxon>Metazoa</taxon>
        <taxon>Ecdysozoa</taxon>
        <taxon>Arthropoda</taxon>
        <taxon>Hexapoda</taxon>
        <taxon>Insecta</taxon>
        <taxon>Pterygota</taxon>
        <taxon>Neoptera</taxon>
        <taxon>Endopterygota</taxon>
        <taxon>Hymenoptera</taxon>
        <taxon>Apocrita</taxon>
        <taxon>Aculeata</taxon>
        <taxon>Apoidea</taxon>
        <taxon>Anthophila</taxon>
        <taxon>Apidae</taxon>
        <taxon>Melipona</taxon>
    </lineage>
</organism>
<sequence length="99" mass="11067">MLDAGWSDSRGSRRGSGESGRTKSLGERKHTCSHHRRRQSQQSMDSGSGVMPTKYYRSDQRPSASSTDSAASNAVRYTTCHLNNRTSPTGNNIWEREFN</sequence>
<protein>
    <submittedName>
        <fullName evidence="2">Uncharacterized protein</fullName>
    </submittedName>
</protein>
<dbReference type="AlphaFoldDB" id="A0AA40FXF7"/>
<feature type="compositionally biased region" description="Polar residues" evidence="1">
    <location>
        <begin position="80"/>
        <end position="92"/>
    </location>
</feature>
<accession>A0AA40FXF7</accession>